<feature type="domain" description="DUF4179" evidence="2">
    <location>
        <begin position="40"/>
        <end position="128"/>
    </location>
</feature>
<protein>
    <recommendedName>
        <fullName evidence="6">DUF4179 domain-containing protein</fullName>
    </recommendedName>
</protein>
<reference evidence="5" key="1">
    <citation type="submission" date="2021-07" db="EMBL/GenBank/DDBJ databases">
        <title>Complete genome sequencing of a Clostridium isolate.</title>
        <authorList>
            <person name="Ueki A."/>
            <person name="Tonouchi A."/>
        </authorList>
    </citation>
    <scope>NUCLEOTIDE SEQUENCE [LARGE SCALE GENOMIC DNA]</scope>
    <source>
        <strain evidence="5">C5S11</strain>
    </source>
</reference>
<evidence type="ECO:0000259" key="2">
    <source>
        <dbReference type="Pfam" id="PF13786"/>
    </source>
</evidence>
<dbReference type="Gene3D" id="2.60.40.1630">
    <property type="entry name" value="bacillus anthracis domain"/>
    <property type="match status" value="1"/>
</dbReference>
<gene>
    <name evidence="4" type="ORF">psyc5s11_37200</name>
</gene>
<dbReference type="EMBL" id="AP024849">
    <property type="protein sequence ID" value="BCZ47653.1"/>
    <property type="molecule type" value="Genomic_DNA"/>
</dbReference>
<feature type="domain" description="DUF5643" evidence="3">
    <location>
        <begin position="253"/>
        <end position="348"/>
    </location>
</feature>
<dbReference type="Gene3D" id="2.60.40.1640">
    <property type="entry name" value="Conserved domain protein"/>
    <property type="match status" value="1"/>
</dbReference>
<evidence type="ECO:0000313" key="4">
    <source>
        <dbReference type="EMBL" id="BCZ47653.1"/>
    </source>
</evidence>
<feature type="transmembrane region" description="Helical" evidence="1">
    <location>
        <begin position="48"/>
        <end position="70"/>
    </location>
</feature>
<evidence type="ECO:0008006" key="6">
    <source>
        <dbReference type="Google" id="ProtNLM"/>
    </source>
</evidence>
<name>A0ABN6J1M1_9CLOT</name>
<keyword evidence="5" id="KW-1185">Reference proteome</keyword>
<evidence type="ECO:0000313" key="5">
    <source>
        <dbReference type="Proteomes" id="UP000824633"/>
    </source>
</evidence>
<dbReference type="Pfam" id="PF13786">
    <property type="entry name" value="DUF4179"/>
    <property type="match status" value="1"/>
</dbReference>
<keyword evidence="1" id="KW-1133">Transmembrane helix</keyword>
<proteinExistence type="predicted"/>
<dbReference type="InterPro" id="IPR040680">
    <property type="entry name" value="DUF5643"/>
</dbReference>
<keyword evidence="1" id="KW-0472">Membrane</keyword>
<evidence type="ECO:0000256" key="1">
    <source>
        <dbReference type="SAM" id="Phobius"/>
    </source>
</evidence>
<dbReference type="InterPro" id="IPR025436">
    <property type="entry name" value="DUF4179"/>
</dbReference>
<sequence>MQVSDDLFDDKIKERLKNEINYIPEDVNKKINDAVKKIEKRRFNVKKVGSICVICVTATIILGIAMPAYASNIPIIGSILKMFNYKTYENYDKYASDLNITKESNGLKITINKVVYDGLEIYIFYTGESEERMEHSPSFDEAELKINGKKTSFASGGTGNFIDDNKTYVGMEHYSVVMNNIVPEDIQNKKNYGGYIEIPDKFILSLNIDKMQYSENNYIKGKWDFNIPVSSEKVNGNVNEQECNIDLSNIGSENHINKIITTPINTEIQGTKTYDQENSNEDLYFVVFDDKGRYIESKSSESQGYIDDDGNHIKYFNNRFKEVYDDTESLTFIPYKYIFNNDDDTEKEITAKLNLQGETRLYSDDGKEYATITRIETKNGKTKIYYKSKYGVHVAPIEITNNKTNEKILSIDNSDDRVYRKQEEESTYISNSDEYVITCDKVITEGDYSVRAKDQSKAIEVYNDDKFTIKVK</sequence>
<accession>A0ABN6J1M1</accession>
<keyword evidence="1" id="KW-0812">Transmembrane</keyword>
<dbReference type="Proteomes" id="UP000824633">
    <property type="component" value="Chromosome"/>
</dbReference>
<organism evidence="4 5">
    <name type="scientific">Clostridium gelidum</name>
    <dbReference type="NCBI Taxonomy" id="704125"/>
    <lineage>
        <taxon>Bacteria</taxon>
        <taxon>Bacillati</taxon>
        <taxon>Bacillota</taxon>
        <taxon>Clostridia</taxon>
        <taxon>Eubacteriales</taxon>
        <taxon>Clostridiaceae</taxon>
        <taxon>Clostridium</taxon>
    </lineage>
</organism>
<dbReference type="Pfam" id="PF18705">
    <property type="entry name" value="DUF5643"/>
    <property type="match status" value="1"/>
</dbReference>
<evidence type="ECO:0000259" key="3">
    <source>
        <dbReference type="Pfam" id="PF18705"/>
    </source>
</evidence>